<dbReference type="InterPro" id="IPR000682">
    <property type="entry name" value="PCMT"/>
</dbReference>
<evidence type="ECO:0000313" key="12">
    <source>
        <dbReference type="EMBL" id="GAA3730001.1"/>
    </source>
</evidence>
<organism evidence="12 13">
    <name type="scientific">Salinactinospora qingdaonensis</name>
    <dbReference type="NCBI Taxonomy" id="702744"/>
    <lineage>
        <taxon>Bacteria</taxon>
        <taxon>Bacillati</taxon>
        <taxon>Actinomycetota</taxon>
        <taxon>Actinomycetes</taxon>
        <taxon>Streptosporangiales</taxon>
        <taxon>Nocardiopsidaceae</taxon>
        <taxon>Salinactinospora</taxon>
    </lineage>
</organism>
<evidence type="ECO:0000256" key="7">
    <source>
        <dbReference type="ARBA" id="ARBA00022679"/>
    </source>
</evidence>
<dbReference type="EC" id="2.1.1.77" evidence="3"/>
<protein>
    <recommendedName>
        <fullName evidence="4">Protein-L-isoaspartate O-methyltransferase</fullName>
        <ecNumber evidence="3">2.1.1.77</ecNumber>
    </recommendedName>
    <alternativeName>
        <fullName evidence="11">L-isoaspartyl protein carboxyl methyltransferase</fullName>
    </alternativeName>
    <alternativeName>
        <fullName evidence="9">Protein L-isoaspartyl methyltransferase</fullName>
    </alternativeName>
    <alternativeName>
        <fullName evidence="10">Protein-beta-aspartate methyltransferase</fullName>
    </alternativeName>
</protein>
<comment type="subcellular location">
    <subcellularLocation>
        <location evidence="1">Cytoplasm</location>
    </subcellularLocation>
</comment>
<keyword evidence="5" id="KW-0963">Cytoplasm</keyword>
<evidence type="ECO:0000313" key="13">
    <source>
        <dbReference type="Proteomes" id="UP001500908"/>
    </source>
</evidence>
<evidence type="ECO:0000256" key="11">
    <source>
        <dbReference type="ARBA" id="ARBA00031350"/>
    </source>
</evidence>
<dbReference type="EMBL" id="BAABDD010000003">
    <property type="protein sequence ID" value="GAA3730001.1"/>
    <property type="molecule type" value="Genomic_DNA"/>
</dbReference>
<evidence type="ECO:0000256" key="10">
    <source>
        <dbReference type="ARBA" id="ARBA00031323"/>
    </source>
</evidence>
<evidence type="ECO:0000256" key="3">
    <source>
        <dbReference type="ARBA" id="ARBA00011890"/>
    </source>
</evidence>
<keyword evidence="7" id="KW-0808">Transferase</keyword>
<keyword evidence="8" id="KW-0949">S-adenosyl-L-methionine</keyword>
<evidence type="ECO:0000256" key="2">
    <source>
        <dbReference type="ARBA" id="ARBA00005369"/>
    </source>
</evidence>
<keyword evidence="13" id="KW-1185">Reference proteome</keyword>
<dbReference type="GO" id="GO:0032259">
    <property type="term" value="P:methylation"/>
    <property type="evidence" value="ECO:0007669"/>
    <property type="project" value="UniProtKB-KW"/>
</dbReference>
<gene>
    <name evidence="12" type="primary">tgmC</name>
    <name evidence="12" type="ORF">GCM10022402_08350</name>
</gene>
<reference evidence="13" key="1">
    <citation type="journal article" date="2019" name="Int. J. Syst. Evol. Microbiol.">
        <title>The Global Catalogue of Microorganisms (GCM) 10K type strain sequencing project: providing services to taxonomists for standard genome sequencing and annotation.</title>
        <authorList>
            <consortium name="The Broad Institute Genomics Platform"/>
            <consortium name="The Broad Institute Genome Sequencing Center for Infectious Disease"/>
            <person name="Wu L."/>
            <person name="Ma J."/>
        </authorList>
    </citation>
    <scope>NUCLEOTIDE SEQUENCE [LARGE SCALE GENOMIC DNA]</scope>
    <source>
        <strain evidence="13">JCM 17137</strain>
    </source>
</reference>
<dbReference type="PANTHER" id="PTHR11579:SF0">
    <property type="entry name" value="PROTEIN-L-ISOASPARTATE(D-ASPARTATE) O-METHYLTRANSFERASE"/>
    <property type="match status" value="1"/>
</dbReference>
<dbReference type="Proteomes" id="UP001500908">
    <property type="component" value="Unassembled WGS sequence"/>
</dbReference>
<accession>A0ABP7F4C3</accession>
<dbReference type="CDD" id="cd02440">
    <property type="entry name" value="AdoMet_MTases"/>
    <property type="match status" value="1"/>
</dbReference>
<dbReference type="GO" id="GO:0008168">
    <property type="term" value="F:methyltransferase activity"/>
    <property type="evidence" value="ECO:0007669"/>
    <property type="project" value="UniProtKB-KW"/>
</dbReference>
<dbReference type="Pfam" id="PF01135">
    <property type="entry name" value="PCMT"/>
    <property type="match status" value="1"/>
</dbReference>
<keyword evidence="6 12" id="KW-0489">Methyltransferase</keyword>
<dbReference type="SUPFAM" id="SSF53335">
    <property type="entry name" value="S-adenosyl-L-methionine-dependent methyltransferases"/>
    <property type="match status" value="1"/>
</dbReference>
<dbReference type="InterPro" id="IPR029063">
    <property type="entry name" value="SAM-dependent_MTases_sf"/>
</dbReference>
<comment type="similarity">
    <text evidence="2">Belongs to the methyltransferase superfamily. L-isoaspartyl/D-aspartyl protein methyltransferase family.</text>
</comment>
<evidence type="ECO:0000256" key="5">
    <source>
        <dbReference type="ARBA" id="ARBA00022490"/>
    </source>
</evidence>
<name>A0ABP7F4C3_9ACTN</name>
<evidence type="ECO:0000256" key="8">
    <source>
        <dbReference type="ARBA" id="ARBA00022691"/>
    </source>
</evidence>
<proteinExistence type="inferred from homology"/>
<evidence type="ECO:0000256" key="4">
    <source>
        <dbReference type="ARBA" id="ARBA00013346"/>
    </source>
</evidence>
<evidence type="ECO:0000256" key="1">
    <source>
        <dbReference type="ARBA" id="ARBA00004496"/>
    </source>
</evidence>
<dbReference type="Gene3D" id="3.40.50.150">
    <property type="entry name" value="Vaccinia Virus protein VP39"/>
    <property type="match status" value="1"/>
</dbReference>
<sequence length="341" mass="36773">MWEPVTETIDRNRWLAAAYSDDTLITQLDEIEEDWAAPKVRHGGLFTSSSTLPSLVATMWHDADIHDGHRILEIGTGTGYSTALACERLGSEHVTSVEVDGARLAQAHQGFTACGYAPRIAEADGTCGYWPSAPYDRVVLACSMRYIPAALLGQVSPGGKILAPLSGWMEGSARALLTVDDDGSAEGALLPGTISFMLARPHTPPRFGNPKHWAAMVDDAPPRKARHAPERIKGATKDTFFTQFLAQCAIPTAQRATLDGVLHLVDTVNGSVALVEPDAGGWRVRQAGSVALWDRVENILDAYDSAGQPDQTAFHLRVTSTGQYLEHPDMPTLTVTPSHRG</sequence>
<evidence type="ECO:0000256" key="6">
    <source>
        <dbReference type="ARBA" id="ARBA00022603"/>
    </source>
</evidence>
<evidence type="ECO:0000256" key="9">
    <source>
        <dbReference type="ARBA" id="ARBA00030757"/>
    </source>
</evidence>
<comment type="caution">
    <text evidence="12">The sequence shown here is derived from an EMBL/GenBank/DDBJ whole genome shotgun (WGS) entry which is preliminary data.</text>
</comment>
<dbReference type="PANTHER" id="PTHR11579">
    <property type="entry name" value="PROTEIN-L-ISOASPARTATE O-METHYLTRANSFERASE"/>
    <property type="match status" value="1"/>
</dbReference>